<comment type="pathway">
    <text evidence="2 15">Cofactor biosynthesis; FAD biosynthesis; FAD from FMN: step 1/1.</text>
</comment>
<dbReference type="SUPFAM" id="SSF82114">
    <property type="entry name" value="Riboflavin kinase-like"/>
    <property type="match status" value="1"/>
</dbReference>
<dbReference type="SUPFAM" id="SSF52374">
    <property type="entry name" value="Nucleotidylyl transferase"/>
    <property type="match status" value="1"/>
</dbReference>
<comment type="catalytic activity">
    <reaction evidence="14 15">
        <text>FMN + ATP + H(+) = FAD + diphosphate</text>
        <dbReference type="Rhea" id="RHEA:17237"/>
        <dbReference type="ChEBI" id="CHEBI:15378"/>
        <dbReference type="ChEBI" id="CHEBI:30616"/>
        <dbReference type="ChEBI" id="CHEBI:33019"/>
        <dbReference type="ChEBI" id="CHEBI:57692"/>
        <dbReference type="ChEBI" id="CHEBI:58210"/>
        <dbReference type="EC" id="2.7.7.2"/>
    </reaction>
</comment>
<comment type="pathway">
    <text evidence="3 15">Cofactor biosynthesis; FMN biosynthesis; FMN from riboflavin (ATP route): step 1/1.</text>
</comment>
<dbReference type="InterPro" id="IPR002606">
    <property type="entry name" value="Riboflavin_kinase_bac"/>
</dbReference>
<evidence type="ECO:0000256" key="1">
    <source>
        <dbReference type="ARBA" id="ARBA00002121"/>
    </source>
</evidence>
<keyword evidence="9 15" id="KW-0418">Kinase</keyword>
<dbReference type="InterPro" id="IPR014729">
    <property type="entry name" value="Rossmann-like_a/b/a_fold"/>
</dbReference>
<dbReference type="PIRSF" id="PIRSF004491">
    <property type="entry name" value="FAD_Synth"/>
    <property type="match status" value="1"/>
</dbReference>
<dbReference type="GO" id="GO:0009231">
    <property type="term" value="P:riboflavin biosynthetic process"/>
    <property type="evidence" value="ECO:0007669"/>
    <property type="project" value="InterPro"/>
</dbReference>
<proteinExistence type="inferred from homology"/>
<dbReference type="NCBIfam" id="NF004160">
    <property type="entry name" value="PRK05627.1-3"/>
    <property type="match status" value="1"/>
</dbReference>
<evidence type="ECO:0000259" key="16">
    <source>
        <dbReference type="SMART" id="SM00904"/>
    </source>
</evidence>
<evidence type="ECO:0000313" key="18">
    <source>
        <dbReference type="Proteomes" id="UP000000321"/>
    </source>
</evidence>
<dbReference type="BioCyc" id="AURANTIMONAS:SI859A1_00420-MONOMER"/>
<comment type="similarity">
    <text evidence="15">Belongs to the ribF family.</text>
</comment>
<sequence>MMPDAIARLGSVADVPADLRGAVVAVGNFDGVHRGHQTVLGEARTIAAAAGRPLVCLTFEPHPRSVFRPDQPVARLTPAPMKARLLEMLGFDAVVEQGFTREFAGLAPKAFVETVLVEAMGAHHVVAGFDFHYGAKRGGTPETLAEAGRMHGFGATLVPAFVDEGGETVSSSRIRDCLGEGAVTEAAGLLGYRWTIAGEVVGGAKLGRTLGYPTANMVIEPDSLLKHGIYAVRLRRADSTLHDGVASFGRRPTFDNGAALFETFLFDFSGDLYGETVSVSLFGFLRGEERFDGAEALIAQMDGDADEARAMLAGVAPLGDLDRRMAF</sequence>
<organism evidence="17 18">
    <name type="scientific">Aurantimonas manganoxydans (strain ATCC BAA-1229 / DSM 21871 / SI85-9A1)</name>
    <dbReference type="NCBI Taxonomy" id="287752"/>
    <lineage>
        <taxon>Bacteria</taxon>
        <taxon>Pseudomonadati</taxon>
        <taxon>Pseudomonadota</taxon>
        <taxon>Alphaproteobacteria</taxon>
        <taxon>Hyphomicrobiales</taxon>
        <taxon>Aurantimonadaceae</taxon>
        <taxon>Aurantimonas</taxon>
    </lineage>
</organism>
<evidence type="ECO:0000256" key="14">
    <source>
        <dbReference type="ARBA" id="ARBA00049494"/>
    </source>
</evidence>
<evidence type="ECO:0000256" key="4">
    <source>
        <dbReference type="ARBA" id="ARBA00022630"/>
    </source>
</evidence>
<accession>Q1YH19</accession>
<feature type="domain" description="Riboflavin kinase" evidence="16">
    <location>
        <begin position="189"/>
        <end position="313"/>
    </location>
</feature>
<dbReference type="GO" id="GO:0003919">
    <property type="term" value="F:FMN adenylyltransferase activity"/>
    <property type="evidence" value="ECO:0007669"/>
    <property type="project" value="UniProtKB-UniRule"/>
</dbReference>
<dbReference type="HOGENOM" id="CLU_048437_0_1_5"/>
<evidence type="ECO:0000256" key="15">
    <source>
        <dbReference type="PIRNR" id="PIRNR004491"/>
    </source>
</evidence>
<evidence type="ECO:0000256" key="10">
    <source>
        <dbReference type="ARBA" id="ARBA00022827"/>
    </source>
</evidence>
<keyword evidence="12" id="KW-0511">Multifunctional enzyme</keyword>
<dbReference type="InterPro" id="IPR015865">
    <property type="entry name" value="Riboflavin_kinase_bac/euk"/>
</dbReference>
<protein>
    <recommendedName>
        <fullName evidence="15">Riboflavin biosynthesis protein</fullName>
    </recommendedName>
    <domain>
        <recommendedName>
            <fullName evidence="15">Riboflavin kinase</fullName>
            <ecNumber evidence="15">2.7.1.26</ecNumber>
        </recommendedName>
        <alternativeName>
            <fullName evidence="15">Flavokinase</fullName>
        </alternativeName>
    </domain>
    <domain>
        <recommendedName>
            <fullName evidence="15">FMN adenylyltransferase</fullName>
            <ecNumber evidence="15">2.7.7.2</ecNumber>
        </recommendedName>
        <alternativeName>
            <fullName evidence="15">FAD pyrophosphorylase</fullName>
        </alternativeName>
        <alternativeName>
            <fullName evidence="15">FAD synthase</fullName>
        </alternativeName>
    </domain>
</protein>
<dbReference type="GO" id="GO:0008531">
    <property type="term" value="F:riboflavin kinase activity"/>
    <property type="evidence" value="ECO:0007669"/>
    <property type="project" value="UniProtKB-UniRule"/>
</dbReference>
<dbReference type="Gene3D" id="3.40.50.620">
    <property type="entry name" value="HUPs"/>
    <property type="match status" value="1"/>
</dbReference>
<keyword evidence="10 15" id="KW-0274">FAD</keyword>
<keyword evidence="11 15" id="KW-0067">ATP-binding</keyword>
<dbReference type="CDD" id="cd02064">
    <property type="entry name" value="FAD_synthetase_N"/>
    <property type="match status" value="1"/>
</dbReference>
<comment type="caution">
    <text evidence="17">The sequence shown here is derived from an EMBL/GenBank/DDBJ whole genome shotgun (WGS) entry which is preliminary data.</text>
</comment>
<dbReference type="Pfam" id="PF06574">
    <property type="entry name" value="FAD_syn"/>
    <property type="match status" value="1"/>
</dbReference>
<keyword evidence="4 15" id="KW-0285">Flavoprotein</keyword>
<dbReference type="NCBIfam" id="TIGR00083">
    <property type="entry name" value="ribF"/>
    <property type="match status" value="1"/>
</dbReference>
<evidence type="ECO:0000313" key="17">
    <source>
        <dbReference type="EMBL" id="EAS49760.1"/>
    </source>
</evidence>
<dbReference type="UniPathway" id="UPA00277">
    <property type="reaction ID" value="UER00407"/>
</dbReference>
<dbReference type="EMBL" id="AAPJ01000004">
    <property type="protein sequence ID" value="EAS49760.1"/>
    <property type="molecule type" value="Genomic_DNA"/>
</dbReference>
<name>Q1YH19_AURMS</name>
<dbReference type="PANTHER" id="PTHR22749:SF6">
    <property type="entry name" value="RIBOFLAVIN KINASE"/>
    <property type="match status" value="1"/>
</dbReference>
<evidence type="ECO:0000256" key="9">
    <source>
        <dbReference type="ARBA" id="ARBA00022777"/>
    </source>
</evidence>
<evidence type="ECO:0000256" key="12">
    <source>
        <dbReference type="ARBA" id="ARBA00023268"/>
    </source>
</evidence>
<dbReference type="EC" id="2.7.7.2" evidence="15"/>
<dbReference type="InterPro" id="IPR023465">
    <property type="entry name" value="Riboflavin_kinase_dom_sf"/>
</dbReference>
<evidence type="ECO:0000256" key="7">
    <source>
        <dbReference type="ARBA" id="ARBA00022695"/>
    </source>
</evidence>
<keyword evidence="8 15" id="KW-0547">Nucleotide-binding</keyword>
<dbReference type="EC" id="2.7.1.26" evidence="15"/>
<dbReference type="InterPro" id="IPR015864">
    <property type="entry name" value="FAD_synthase"/>
</dbReference>
<dbReference type="UniPathway" id="UPA00276">
    <property type="reaction ID" value="UER00406"/>
</dbReference>
<dbReference type="Proteomes" id="UP000000321">
    <property type="component" value="Unassembled WGS sequence"/>
</dbReference>
<dbReference type="GO" id="GO:0009398">
    <property type="term" value="P:FMN biosynthetic process"/>
    <property type="evidence" value="ECO:0007669"/>
    <property type="project" value="UniProtKB-UniRule"/>
</dbReference>
<comment type="catalytic activity">
    <reaction evidence="13 15">
        <text>riboflavin + ATP = FMN + ADP + H(+)</text>
        <dbReference type="Rhea" id="RHEA:14357"/>
        <dbReference type="ChEBI" id="CHEBI:15378"/>
        <dbReference type="ChEBI" id="CHEBI:30616"/>
        <dbReference type="ChEBI" id="CHEBI:57986"/>
        <dbReference type="ChEBI" id="CHEBI:58210"/>
        <dbReference type="ChEBI" id="CHEBI:456216"/>
        <dbReference type="EC" id="2.7.1.26"/>
    </reaction>
</comment>
<reference evidence="17 18" key="1">
    <citation type="journal article" date="2008" name="Appl. Environ. Microbiol.">
        <title>Genomic insights into Mn(II) oxidation by the marine alphaproteobacterium Aurantimonas sp. strain SI85-9A1.</title>
        <authorList>
            <person name="Dick G.J."/>
            <person name="Podell S."/>
            <person name="Johnson H.A."/>
            <person name="Rivera-Espinoza Y."/>
            <person name="Bernier-Latmani R."/>
            <person name="McCarthy J.K."/>
            <person name="Torpey J.W."/>
            <person name="Clement B.G."/>
            <person name="Gaasterland T."/>
            <person name="Tebo B.M."/>
        </authorList>
    </citation>
    <scope>NUCLEOTIDE SEQUENCE [LARGE SCALE GENOMIC DNA]</scope>
    <source>
        <strain evidence="17 18">SI85-9A1</strain>
    </source>
</reference>
<evidence type="ECO:0000256" key="6">
    <source>
        <dbReference type="ARBA" id="ARBA00022679"/>
    </source>
</evidence>
<gene>
    <name evidence="17" type="ORF">SI859A1_00420</name>
</gene>
<dbReference type="PANTHER" id="PTHR22749">
    <property type="entry name" value="RIBOFLAVIN KINASE/FMN ADENYLYLTRANSFERASE"/>
    <property type="match status" value="1"/>
</dbReference>
<dbReference type="FunFam" id="3.40.50.620:FF:000021">
    <property type="entry name" value="Riboflavin biosynthesis protein"/>
    <property type="match status" value="1"/>
</dbReference>
<keyword evidence="5 15" id="KW-0288">FMN</keyword>
<evidence type="ECO:0000256" key="13">
    <source>
        <dbReference type="ARBA" id="ARBA00047880"/>
    </source>
</evidence>
<evidence type="ECO:0000256" key="2">
    <source>
        <dbReference type="ARBA" id="ARBA00004726"/>
    </source>
</evidence>
<dbReference type="GO" id="GO:0006747">
    <property type="term" value="P:FAD biosynthetic process"/>
    <property type="evidence" value="ECO:0007669"/>
    <property type="project" value="UniProtKB-UniRule"/>
</dbReference>
<keyword evidence="6 15" id="KW-0808">Transferase</keyword>
<evidence type="ECO:0000256" key="5">
    <source>
        <dbReference type="ARBA" id="ARBA00022643"/>
    </source>
</evidence>
<dbReference type="Pfam" id="PF01687">
    <property type="entry name" value="Flavokinase"/>
    <property type="match status" value="1"/>
</dbReference>
<evidence type="ECO:0000256" key="3">
    <source>
        <dbReference type="ARBA" id="ARBA00005201"/>
    </source>
</evidence>
<keyword evidence="18" id="KW-1185">Reference proteome</keyword>
<dbReference type="GO" id="GO:0005524">
    <property type="term" value="F:ATP binding"/>
    <property type="evidence" value="ECO:0007669"/>
    <property type="project" value="UniProtKB-UniRule"/>
</dbReference>
<dbReference type="Gene3D" id="2.40.30.30">
    <property type="entry name" value="Riboflavin kinase-like"/>
    <property type="match status" value="1"/>
</dbReference>
<comment type="function">
    <text evidence="1">Catalyzes the phosphorylation of riboflavin to FMN followed by the adenylation of FMN to FAD.</text>
</comment>
<keyword evidence="7 15" id="KW-0548">Nucleotidyltransferase</keyword>
<evidence type="ECO:0000256" key="11">
    <source>
        <dbReference type="ARBA" id="ARBA00022840"/>
    </source>
</evidence>
<dbReference type="SMART" id="SM00904">
    <property type="entry name" value="Flavokinase"/>
    <property type="match status" value="1"/>
</dbReference>
<evidence type="ECO:0000256" key="8">
    <source>
        <dbReference type="ARBA" id="ARBA00022741"/>
    </source>
</evidence>
<dbReference type="AlphaFoldDB" id="Q1YH19"/>
<dbReference type="InterPro" id="IPR023468">
    <property type="entry name" value="Riboflavin_kinase"/>
</dbReference>